<sequence length="100" mass="11338">MCIHASSGAFWAESSILRGIPHPTTTLAEEIEKTVEEMQKLDVVEKRTRFCISNGLHWDKSAYDDYDAERESAWDDVSETDTDGQEITAVTIRERLECDG</sequence>
<dbReference type="OrthoDB" id="10417667at2759"/>
<comment type="caution">
    <text evidence="1">The sequence shown here is derived from an EMBL/GenBank/DDBJ whole genome shotgun (WGS) entry which is preliminary data.</text>
</comment>
<evidence type="ECO:0000313" key="2">
    <source>
        <dbReference type="Proteomes" id="UP000073492"/>
    </source>
</evidence>
<dbReference type="Proteomes" id="UP000073492">
    <property type="component" value="Unassembled WGS sequence"/>
</dbReference>
<protein>
    <submittedName>
        <fullName evidence="1">Uncharacterized protein</fullName>
    </submittedName>
</protein>
<gene>
    <name evidence="1" type="ORF">AC579_2596</name>
</gene>
<proteinExistence type="predicted"/>
<dbReference type="EMBL" id="LFZO01000125">
    <property type="protein sequence ID" value="KXT13216.1"/>
    <property type="molecule type" value="Genomic_DNA"/>
</dbReference>
<dbReference type="AlphaFoldDB" id="A0A139IF72"/>
<keyword evidence="2" id="KW-1185">Reference proteome</keyword>
<reference evidence="1 2" key="1">
    <citation type="submission" date="2015-07" db="EMBL/GenBank/DDBJ databases">
        <title>Comparative genomics of the Sigatoka disease complex on banana suggests a link between parallel evolutionary changes in Pseudocercospora fijiensis and Pseudocercospora eumusae and increased virulence on the banana host.</title>
        <authorList>
            <person name="Chang T.-C."/>
            <person name="Salvucci A."/>
            <person name="Crous P.W."/>
            <person name="Stergiopoulos I."/>
        </authorList>
    </citation>
    <scope>NUCLEOTIDE SEQUENCE [LARGE SCALE GENOMIC DNA]</scope>
    <source>
        <strain evidence="1 2">CBS 116634</strain>
    </source>
</reference>
<accession>A0A139IF72</accession>
<name>A0A139IF72_9PEZI</name>
<evidence type="ECO:0000313" key="1">
    <source>
        <dbReference type="EMBL" id="KXT13216.1"/>
    </source>
</evidence>
<organism evidence="1 2">
    <name type="scientific">Pseudocercospora musae</name>
    <dbReference type="NCBI Taxonomy" id="113226"/>
    <lineage>
        <taxon>Eukaryota</taxon>
        <taxon>Fungi</taxon>
        <taxon>Dikarya</taxon>
        <taxon>Ascomycota</taxon>
        <taxon>Pezizomycotina</taxon>
        <taxon>Dothideomycetes</taxon>
        <taxon>Dothideomycetidae</taxon>
        <taxon>Mycosphaerellales</taxon>
        <taxon>Mycosphaerellaceae</taxon>
        <taxon>Pseudocercospora</taxon>
    </lineage>
</organism>